<dbReference type="KEGG" id="ccp:CHC_T00001899001"/>
<organism evidence="1 2">
    <name type="scientific">Chondrus crispus</name>
    <name type="common">Carrageen Irish moss</name>
    <name type="synonym">Polymorpha crispa</name>
    <dbReference type="NCBI Taxonomy" id="2769"/>
    <lineage>
        <taxon>Eukaryota</taxon>
        <taxon>Rhodophyta</taxon>
        <taxon>Florideophyceae</taxon>
        <taxon>Rhodymeniophycidae</taxon>
        <taxon>Gigartinales</taxon>
        <taxon>Gigartinaceae</taxon>
        <taxon>Chondrus</taxon>
    </lineage>
</organism>
<dbReference type="EMBL" id="HG001637">
    <property type="protein sequence ID" value="CDF33207.1"/>
    <property type="molecule type" value="Genomic_DNA"/>
</dbReference>
<dbReference type="AlphaFoldDB" id="R7Q3U4"/>
<name>R7Q3U4_CHOCR</name>
<sequence length="78" mass="9049">MQRAFQRQSAARLTCLRVSPVRRRDSSTLRSWNDEQKVSDLRATPRWPLVSQNRMLHPRSALKFGQCHGSDTTHCATR</sequence>
<dbReference type="Proteomes" id="UP000012073">
    <property type="component" value="Unassembled WGS sequence"/>
</dbReference>
<dbReference type="RefSeq" id="XP_005713010.1">
    <property type="nucleotide sequence ID" value="XM_005712953.1"/>
</dbReference>
<dbReference type="GeneID" id="17320725"/>
<evidence type="ECO:0000313" key="2">
    <source>
        <dbReference type="Proteomes" id="UP000012073"/>
    </source>
</evidence>
<reference evidence="2" key="1">
    <citation type="journal article" date="2013" name="Proc. Natl. Acad. Sci. U.S.A.">
        <title>Genome structure and metabolic features in the red seaweed Chondrus crispus shed light on evolution of the Archaeplastida.</title>
        <authorList>
            <person name="Collen J."/>
            <person name="Porcel B."/>
            <person name="Carre W."/>
            <person name="Ball S.G."/>
            <person name="Chaparro C."/>
            <person name="Tonon T."/>
            <person name="Barbeyron T."/>
            <person name="Michel G."/>
            <person name="Noel B."/>
            <person name="Valentin K."/>
            <person name="Elias M."/>
            <person name="Artiguenave F."/>
            <person name="Arun A."/>
            <person name="Aury J.M."/>
            <person name="Barbosa-Neto J.F."/>
            <person name="Bothwell J.H."/>
            <person name="Bouget F.Y."/>
            <person name="Brillet L."/>
            <person name="Cabello-Hurtado F."/>
            <person name="Capella-Gutierrez S."/>
            <person name="Charrier B."/>
            <person name="Cladiere L."/>
            <person name="Cock J.M."/>
            <person name="Coelho S.M."/>
            <person name="Colleoni C."/>
            <person name="Czjzek M."/>
            <person name="Da Silva C."/>
            <person name="Delage L."/>
            <person name="Denoeud F."/>
            <person name="Deschamps P."/>
            <person name="Dittami S.M."/>
            <person name="Gabaldon T."/>
            <person name="Gachon C.M."/>
            <person name="Groisillier A."/>
            <person name="Herve C."/>
            <person name="Jabbari K."/>
            <person name="Katinka M."/>
            <person name="Kloareg B."/>
            <person name="Kowalczyk N."/>
            <person name="Labadie K."/>
            <person name="Leblanc C."/>
            <person name="Lopez P.J."/>
            <person name="McLachlan D.H."/>
            <person name="Meslet-Cladiere L."/>
            <person name="Moustafa A."/>
            <person name="Nehr Z."/>
            <person name="Nyvall Collen P."/>
            <person name="Panaud O."/>
            <person name="Partensky F."/>
            <person name="Poulain J."/>
            <person name="Rensing S.A."/>
            <person name="Rousvoal S."/>
            <person name="Samson G."/>
            <person name="Symeonidi A."/>
            <person name="Weissenbach J."/>
            <person name="Zambounis A."/>
            <person name="Wincker P."/>
            <person name="Boyen C."/>
        </authorList>
    </citation>
    <scope>NUCLEOTIDE SEQUENCE [LARGE SCALE GENOMIC DNA]</scope>
    <source>
        <strain evidence="2">cv. Stackhouse</strain>
    </source>
</reference>
<accession>R7Q3U4</accession>
<gene>
    <name evidence="1" type="ORF">CHC_T00001899001</name>
</gene>
<evidence type="ECO:0000313" key="1">
    <source>
        <dbReference type="EMBL" id="CDF33207.1"/>
    </source>
</evidence>
<proteinExistence type="predicted"/>
<dbReference type="Gramene" id="CDF33207">
    <property type="protein sequence ID" value="CDF33207"/>
    <property type="gene ID" value="CHC_T00001899001"/>
</dbReference>
<protein>
    <submittedName>
        <fullName evidence="1">Uncharacterized protein</fullName>
    </submittedName>
</protein>
<keyword evidence="2" id="KW-1185">Reference proteome</keyword>